<evidence type="ECO:0000313" key="3">
    <source>
        <dbReference type="Proteomes" id="UP001500449"/>
    </source>
</evidence>
<dbReference type="Gene3D" id="3.10.450.50">
    <property type="match status" value="1"/>
</dbReference>
<dbReference type="Proteomes" id="UP001500449">
    <property type="component" value="Unassembled WGS sequence"/>
</dbReference>
<accession>A0ABN2MZ60</accession>
<name>A0ABN2MZ60_9PSEU</name>
<organism evidence="2 3">
    <name type="scientific">Pseudonocardia ailaonensis</name>
    <dbReference type="NCBI Taxonomy" id="367279"/>
    <lineage>
        <taxon>Bacteria</taxon>
        <taxon>Bacillati</taxon>
        <taxon>Actinomycetota</taxon>
        <taxon>Actinomycetes</taxon>
        <taxon>Pseudonocardiales</taxon>
        <taxon>Pseudonocardiaceae</taxon>
        <taxon>Pseudonocardia</taxon>
    </lineage>
</organism>
<proteinExistence type="predicted"/>
<sequence length="151" mass="17286">MNELQFFSDKHQIEQVYIRYCELVDAKDFDKLDQVFAADKYGYYWGASRTHSEHTRDSLIAGMHASLGPDSLCGATAHNVSNFRVRIDGDRAFTKVNFFAVHRGRGQFDGELCSQWGTYEDELVRTPQGWRVCKRNYTNILNEGPIVTVPA</sequence>
<keyword evidence="3" id="KW-1185">Reference proteome</keyword>
<reference evidence="2 3" key="1">
    <citation type="journal article" date="2019" name="Int. J. Syst. Evol. Microbiol.">
        <title>The Global Catalogue of Microorganisms (GCM) 10K type strain sequencing project: providing services to taxonomists for standard genome sequencing and annotation.</title>
        <authorList>
            <consortium name="The Broad Institute Genomics Platform"/>
            <consortium name="The Broad Institute Genome Sequencing Center for Infectious Disease"/>
            <person name="Wu L."/>
            <person name="Ma J."/>
        </authorList>
    </citation>
    <scope>NUCLEOTIDE SEQUENCE [LARGE SCALE GENOMIC DNA]</scope>
    <source>
        <strain evidence="2 3">JCM 16009</strain>
    </source>
</reference>
<evidence type="ECO:0000313" key="2">
    <source>
        <dbReference type="EMBL" id="GAA1844454.1"/>
    </source>
</evidence>
<evidence type="ECO:0000259" key="1">
    <source>
        <dbReference type="Pfam" id="PF13577"/>
    </source>
</evidence>
<dbReference type="CDD" id="cd00531">
    <property type="entry name" value="NTF2_like"/>
    <property type="match status" value="1"/>
</dbReference>
<dbReference type="InterPro" id="IPR037401">
    <property type="entry name" value="SnoaL-like"/>
</dbReference>
<feature type="domain" description="SnoaL-like" evidence="1">
    <location>
        <begin position="8"/>
        <end position="136"/>
    </location>
</feature>
<dbReference type="Pfam" id="PF13577">
    <property type="entry name" value="SnoaL_4"/>
    <property type="match status" value="1"/>
</dbReference>
<dbReference type="EMBL" id="BAAAQK010000005">
    <property type="protein sequence ID" value="GAA1844454.1"/>
    <property type="molecule type" value="Genomic_DNA"/>
</dbReference>
<dbReference type="RefSeq" id="WP_344415706.1">
    <property type="nucleotide sequence ID" value="NZ_BAAAQK010000005.1"/>
</dbReference>
<dbReference type="SUPFAM" id="SSF54427">
    <property type="entry name" value="NTF2-like"/>
    <property type="match status" value="1"/>
</dbReference>
<gene>
    <name evidence="2" type="ORF">GCM10009836_24860</name>
</gene>
<protein>
    <submittedName>
        <fullName evidence="2">Nuclear transport factor 2 family protein</fullName>
    </submittedName>
</protein>
<dbReference type="InterPro" id="IPR032710">
    <property type="entry name" value="NTF2-like_dom_sf"/>
</dbReference>
<comment type="caution">
    <text evidence="2">The sequence shown here is derived from an EMBL/GenBank/DDBJ whole genome shotgun (WGS) entry which is preliminary data.</text>
</comment>